<proteinExistence type="predicted"/>
<feature type="region of interest" description="Disordered" evidence="1">
    <location>
        <begin position="108"/>
        <end position="431"/>
    </location>
</feature>
<evidence type="ECO:0000256" key="1">
    <source>
        <dbReference type="SAM" id="MobiDB-lite"/>
    </source>
</evidence>
<organism evidence="2 3">
    <name type="scientific">Rhypophila decipiens</name>
    <dbReference type="NCBI Taxonomy" id="261697"/>
    <lineage>
        <taxon>Eukaryota</taxon>
        <taxon>Fungi</taxon>
        <taxon>Dikarya</taxon>
        <taxon>Ascomycota</taxon>
        <taxon>Pezizomycotina</taxon>
        <taxon>Sordariomycetes</taxon>
        <taxon>Sordariomycetidae</taxon>
        <taxon>Sordariales</taxon>
        <taxon>Naviculisporaceae</taxon>
        <taxon>Rhypophila</taxon>
    </lineage>
</organism>
<dbReference type="Proteomes" id="UP001301769">
    <property type="component" value="Unassembled WGS sequence"/>
</dbReference>
<dbReference type="EMBL" id="MU858050">
    <property type="protein sequence ID" value="KAK4218923.1"/>
    <property type="molecule type" value="Genomic_DNA"/>
</dbReference>
<reference evidence="2" key="2">
    <citation type="submission" date="2023-05" db="EMBL/GenBank/DDBJ databases">
        <authorList>
            <consortium name="Lawrence Berkeley National Laboratory"/>
            <person name="Steindorff A."/>
            <person name="Hensen N."/>
            <person name="Bonometti L."/>
            <person name="Westerberg I."/>
            <person name="Brannstrom I.O."/>
            <person name="Guillou S."/>
            <person name="Cros-Aarteil S."/>
            <person name="Calhoun S."/>
            <person name="Haridas S."/>
            <person name="Kuo A."/>
            <person name="Mondo S."/>
            <person name="Pangilinan J."/>
            <person name="Riley R."/>
            <person name="Labutti K."/>
            <person name="Andreopoulos B."/>
            <person name="Lipzen A."/>
            <person name="Chen C."/>
            <person name="Yanf M."/>
            <person name="Daum C."/>
            <person name="Ng V."/>
            <person name="Clum A."/>
            <person name="Ohm R."/>
            <person name="Martin F."/>
            <person name="Silar P."/>
            <person name="Natvig D."/>
            <person name="Lalanne C."/>
            <person name="Gautier V."/>
            <person name="Ament-Velasquez S.L."/>
            <person name="Kruys A."/>
            <person name="Hutchinson M.I."/>
            <person name="Powell A.J."/>
            <person name="Barry K."/>
            <person name="Miller A.N."/>
            <person name="Grigoriev I.V."/>
            <person name="Debuchy R."/>
            <person name="Gladieux P."/>
            <person name="Thoren M.H."/>
            <person name="Johannesson H."/>
        </authorList>
    </citation>
    <scope>NUCLEOTIDE SEQUENCE</scope>
    <source>
        <strain evidence="2">PSN293</strain>
    </source>
</reference>
<reference evidence="2" key="1">
    <citation type="journal article" date="2023" name="Mol. Phylogenet. Evol.">
        <title>Genome-scale phylogeny and comparative genomics of the fungal order Sordariales.</title>
        <authorList>
            <person name="Hensen N."/>
            <person name="Bonometti L."/>
            <person name="Westerberg I."/>
            <person name="Brannstrom I.O."/>
            <person name="Guillou S."/>
            <person name="Cros-Aarteil S."/>
            <person name="Calhoun S."/>
            <person name="Haridas S."/>
            <person name="Kuo A."/>
            <person name="Mondo S."/>
            <person name="Pangilinan J."/>
            <person name="Riley R."/>
            <person name="LaButti K."/>
            <person name="Andreopoulos B."/>
            <person name="Lipzen A."/>
            <person name="Chen C."/>
            <person name="Yan M."/>
            <person name="Daum C."/>
            <person name="Ng V."/>
            <person name="Clum A."/>
            <person name="Steindorff A."/>
            <person name="Ohm R.A."/>
            <person name="Martin F."/>
            <person name="Silar P."/>
            <person name="Natvig D.O."/>
            <person name="Lalanne C."/>
            <person name="Gautier V."/>
            <person name="Ament-Velasquez S.L."/>
            <person name="Kruys A."/>
            <person name="Hutchinson M.I."/>
            <person name="Powell A.J."/>
            <person name="Barry K."/>
            <person name="Miller A.N."/>
            <person name="Grigoriev I.V."/>
            <person name="Debuchy R."/>
            <person name="Gladieux P."/>
            <person name="Hiltunen Thoren M."/>
            <person name="Johannesson H."/>
        </authorList>
    </citation>
    <scope>NUCLEOTIDE SEQUENCE</scope>
    <source>
        <strain evidence="2">PSN293</strain>
    </source>
</reference>
<accession>A0AAN6YI62</accession>
<dbReference type="AlphaFoldDB" id="A0AAN6YI62"/>
<feature type="compositionally biased region" description="Low complexity" evidence="1">
    <location>
        <begin position="160"/>
        <end position="173"/>
    </location>
</feature>
<gene>
    <name evidence="2" type="ORF">QBC37DRAFT_395103</name>
</gene>
<sequence>MTASQQPSKPIDANWNLVQVLQLDNPETSGWTCKGRTQSGRRCRRLLTLANRNAIEAILPKILSTPSADETRELNLLTRCCLCYGHDDDSTAETVALQWAKDLESARSGNAAEQTDSLASGAVHQQQRSAGKKKPATEEQEQADTQNKDAVDEEVDTANSVPGPRRGSSSSPDLPSPPKLSLPVRTLRQTSQPSMSPPDQQHPAGPKISGEIGPHSHDCDDQDDDEEEEEAENEGIEEEDDDDDENPEGNEDEEYDMENEDEKAKSEKKHTKAEDEDGEEQDDEEDDDDDEQDVEVDDEEDEEEEAAEEEDGYESDEEDTGQEGEDDDRTATEKAEHGTRKNADIDAEEEGDDIEEEEEEDSDIGYEDYVEGEEEDEEDDEEDPEIDTRSRATTGILHTKKLQEAPLGEVLRRSGRQRSEPVDSLGGMSLR</sequence>
<name>A0AAN6YI62_9PEZI</name>
<comment type="caution">
    <text evidence="2">The sequence shown here is derived from an EMBL/GenBank/DDBJ whole genome shotgun (WGS) entry which is preliminary data.</text>
</comment>
<protein>
    <submittedName>
        <fullName evidence="2">Uncharacterized protein</fullName>
    </submittedName>
</protein>
<feature type="compositionally biased region" description="Polar residues" evidence="1">
    <location>
        <begin position="187"/>
        <end position="199"/>
    </location>
</feature>
<evidence type="ECO:0000313" key="2">
    <source>
        <dbReference type="EMBL" id="KAK4218923.1"/>
    </source>
</evidence>
<evidence type="ECO:0000313" key="3">
    <source>
        <dbReference type="Proteomes" id="UP001301769"/>
    </source>
</evidence>
<feature type="compositionally biased region" description="Basic and acidic residues" evidence="1">
    <location>
        <begin position="329"/>
        <end position="344"/>
    </location>
</feature>
<feature type="compositionally biased region" description="Polar residues" evidence="1">
    <location>
        <begin position="108"/>
        <end position="129"/>
    </location>
</feature>
<feature type="compositionally biased region" description="Acidic residues" evidence="1">
    <location>
        <begin position="274"/>
        <end position="328"/>
    </location>
</feature>
<feature type="compositionally biased region" description="Acidic residues" evidence="1">
    <location>
        <begin position="345"/>
        <end position="385"/>
    </location>
</feature>
<feature type="compositionally biased region" description="Acidic residues" evidence="1">
    <location>
        <begin position="220"/>
        <end position="261"/>
    </location>
</feature>
<keyword evidence="3" id="KW-1185">Reference proteome</keyword>